<evidence type="ECO:0000259" key="9">
    <source>
        <dbReference type="PROSITE" id="PS50850"/>
    </source>
</evidence>
<dbReference type="InterPro" id="IPR036259">
    <property type="entry name" value="MFS_trans_sf"/>
</dbReference>
<feature type="transmembrane region" description="Helical" evidence="8">
    <location>
        <begin position="278"/>
        <end position="298"/>
    </location>
</feature>
<dbReference type="Proteomes" id="UP000069162">
    <property type="component" value="Chromosome"/>
</dbReference>
<feature type="transmembrane region" description="Helical" evidence="8">
    <location>
        <begin position="201"/>
        <end position="222"/>
    </location>
</feature>
<evidence type="ECO:0000256" key="4">
    <source>
        <dbReference type="ARBA" id="ARBA00022475"/>
    </source>
</evidence>
<evidence type="ECO:0000256" key="7">
    <source>
        <dbReference type="ARBA" id="ARBA00023136"/>
    </source>
</evidence>
<dbReference type="AlphaFoldDB" id="A0A806X750"/>
<feature type="transmembrane region" description="Helical" evidence="8">
    <location>
        <begin position="365"/>
        <end position="387"/>
    </location>
</feature>
<dbReference type="Pfam" id="PF00083">
    <property type="entry name" value="Sugar_tr"/>
    <property type="match status" value="1"/>
</dbReference>
<feature type="transmembrane region" description="Helical" evidence="8">
    <location>
        <begin position="114"/>
        <end position="132"/>
    </location>
</feature>
<feature type="domain" description="Major facilitator superfamily (MFS) profile" evidence="9">
    <location>
        <begin position="48"/>
        <end position="454"/>
    </location>
</feature>
<evidence type="ECO:0000256" key="3">
    <source>
        <dbReference type="ARBA" id="ARBA00022448"/>
    </source>
</evidence>
<gene>
    <name evidence="10" type="ORF">AO703_16855</name>
</gene>
<keyword evidence="6 8" id="KW-1133">Transmembrane helix</keyword>
<sequence length="479" mass="52011">MALSTRSKNKGHHGFPGGKPFVIARGEAMNASPVRMDDLPLTRFHWRIAGLTFGAHLTDGYVLGVIGYAMIQLQPQMQLTAIQEGLIGGSALFGLFLGSLFLGWLSDHIGRQRIFTFSFLLITLASFLQFFVTSPEQLILLRICIGFGLGGDYSVGHTLLAEFSPRRYRGMLLGAFSVVWTIGYVLASAAGHAWIDSFPDAWRWLLASASVPALLITLLRVGTPESPRWLMRQGRIGEAHEVVRRFLGANVLPGDEIASVTTRRIGTLFSTRYWRRTAFNSIFFICLVVPWFVIYTWLPTIAQHIELEDPLTASLILNALLVVGALLGLVLTWSLSRRRFLISSFSLLAVTLTALALTPASNSTIILLLFVLFSTAISAASNLVGILPAESFPTDIRSLGVGFATAMSRLGAAVSTGLLPVALVSWGMRNTLLVLVAVLLVGLLVSLLWAPETRNLSLVEAADGTLKPQGKGNEHSVGV</sequence>
<feature type="transmembrane region" description="Helical" evidence="8">
    <location>
        <begin position="399"/>
        <end position="426"/>
    </location>
</feature>
<evidence type="ECO:0000313" key="11">
    <source>
        <dbReference type="Proteomes" id="UP000069162"/>
    </source>
</evidence>
<dbReference type="EMBL" id="CP012871">
    <property type="protein sequence ID" value="ALR77886.1"/>
    <property type="molecule type" value="Genomic_DNA"/>
</dbReference>
<dbReference type="PANTHER" id="PTHR23511:SF34">
    <property type="entry name" value="SYNAPTIC VESICLE GLYCOPROTEIN 2"/>
    <property type="match status" value="1"/>
</dbReference>
<keyword evidence="4" id="KW-1003">Cell membrane</keyword>
<keyword evidence="5 8" id="KW-0812">Transmembrane</keyword>
<dbReference type="PANTHER" id="PTHR23511">
    <property type="entry name" value="SYNAPTIC VESICLE GLYCOPROTEIN 2"/>
    <property type="match status" value="1"/>
</dbReference>
<evidence type="ECO:0000256" key="5">
    <source>
        <dbReference type="ARBA" id="ARBA00022692"/>
    </source>
</evidence>
<feature type="transmembrane region" description="Helical" evidence="8">
    <location>
        <begin position="310"/>
        <end position="333"/>
    </location>
</feature>
<evidence type="ECO:0000256" key="6">
    <source>
        <dbReference type="ARBA" id="ARBA00022989"/>
    </source>
</evidence>
<dbReference type="Gene3D" id="1.20.1250.20">
    <property type="entry name" value="MFS general substrate transporter like domains"/>
    <property type="match status" value="1"/>
</dbReference>
<feature type="transmembrane region" description="Helical" evidence="8">
    <location>
        <begin position="48"/>
        <end position="71"/>
    </location>
</feature>
<dbReference type="InterPro" id="IPR020846">
    <property type="entry name" value="MFS_dom"/>
</dbReference>
<dbReference type="KEGG" id="kle:AO703_16855"/>
<evidence type="ECO:0000256" key="2">
    <source>
        <dbReference type="ARBA" id="ARBA00010992"/>
    </source>
</evidence>
<feature type="transmembrane region" description="Helical" evidence="8">
    <location>
        <begin position="138"/>
        <end position="160"/>
    </location>
</feature>
<name>A0A806X750_9ENTR</name>
<accession>A0A806X750</accession>
<keyword evidence="3" id="KW-0813">Transport</keyword>
<feature type="transmembrane region" description="Helical" evidence="8">
    <location>
        <begin position="86"/>
        <end position="105"/>
    </location>
</feature>
<evidence type="ECO:0000256" key="1">
    <source>
        <dbReference type="ARBA" id="ARBA00004141"/>
    </source>
</evidence>
<comment type="similarity">
    <text evidence="2">Belongs to the major facilitator superfamily. Sugar transporter (TC 2.A.1.1) family.</text>
</comment>
<keyword evidence="7 8" id="KW-0472">Membrane</keyword>
<feature type="transmembrane region" description="Helical" evidence="8">
    <location>
        <begin position="172"/>
        <end position="195"/>
    </location>
</feature>
<dbReference type="SUPFAM" id="SSF103473">
    <property type="entry name" value="MFS general substrate transporter"/>
    <property type="match status" value="1"/>
</dbReference>
<dbReference type="InterPro" id="IPR005828">
    <property type="entry name" value="MFS_sugar_transport-like"/>
</dbReference>
<dbReference type="GO" id="GO:0022857">
    <property type="term" value="F:transmembrane transporter activity"/>
    <property type="evidence" value="ECO:0007669"/>
    <property type="project" value="InterPro"/>
</dbReference>
<dbReference type="GO" id="GO:0005886">
    <property type="term" value="C:plasma membrane"/>
    <property type="evidence" value="ECO:0007669"/>
    <property type="project" value="TreeGrafter"/>
</dbReference>
<dbReference type="PROSITE" id="PS50850">
    <property type="entry name" value="MFS"/>
    <property type="match status" value="1"/>
</dbReference>
<dbReference type="RefSeq" id="WP_062741806.1">
    <property type="nucleotide sequence ID" value="NZ_CP012871.1"/>
</dbReference>
<comment type="subcellular location">
    <subcellularLocation>
        <location evidence="1">Membrane</location>
        <topology evidence="1">Multi-pass membrane protein</topology>
    </subcellularLocation>
</comment>
<dbReference type="CDD" id="cd17316">
    <property type="entry name" value="MFS_SV2_like"/>
    <property type="match status" value="1"/>
</dbReference>
<feature type="transmembrane region" description="Helical" evidence="8">
    <location>
        <begin position="432"/>
        <end position="450"/>
    </location>
</feature>
<organism evidence="10 11">
    <name type="scientific">[Enterobacter] lignolyticus</name>
    <dbReference type="NCBI Taxonomy" id="1334193"/>
    <lineage>
        <taxon>Bacteria</taxon>
        <taxon>Pseudomonadati</taxon>
        <taxon>Pseudomonadota</taxon>
        <taxon>Gammaproteobacteria</taxon>
        <taxon>Enterobacterales</taxon>
        <taxon>Enterobacteriaceae</taxon>
        <taxon>Pluralibacter</taxon>
    </lineage>
</organism>
<reference evidence="11" key="1">
    <citation type="submission" date="2015-10" db="EMBL/GenBank/DDBJ databases">
        <title>Complete Genome Sequencing of Klebsiella sp. strain G5.</title>
        <authorList>
            <person name="Chan K.-G."/>
            <person name="Chen J.-W."/>
        </authorList>
    </citation>
    <scope>NUCLEOTIDE SEQUENCE [LARGE SCALE GENOMIC DNA]</scope>
    <source>
        <strain evidence="11">G5</strain>
    </source>
</reference>
<proteinExistence type="inferred from homology"/>
<evidence type="ECO:0000313" key="10">
    <source>
        <dbReference type="EMBL" id="ALR77886.1"/>
    </source>
</evidence>
<protein>
    <submittedName>
        <fullName evidence="10">MFS transporter</fullName>
    </submittedName>
</protein>
<evidence type="ECO:0000256" key="8">
    <source>
        <dbReference type="SAM" id="Phobius"/>
    </source>
</evidence>
<feature type="transmembrane region" description="Helical" evidence="8">
    <location>
        <begin position="340"/>
        <end position="359"/>
    </location>
</feature>